<dbReference type="RefSeq" id="XP_022299404.1">
    <property type="nucleotide sequence ID" value="XM_022443696.1"/>
</dbReference>
<feature type="transmembrane region" description="Helical" evidence="1">
    <location>
        <begin position="167"/>
        <end position="189"/>
    </location>
</feature>
<feature type="transmembrane region" description="Helical" evidence="1">
    <location>
        <begin position="114"/>
        <end position="137"/>
    </location>
</feature>
<dbReference type="RefSeq" id="XP_022299403.1">
    <property type="nucleotide sequence ID" value="XM_022443695.1"/>
</dbReference>
<organism evidence="2 3">
    <name type="scientific">Crassostrea virginica</name>
    <name type="common">Eastern oyster</name>
    <dbReference type="NCBI Taxonomy" id="6565"/>
    <lineage>
        <taxon>Eukaryota</taxon>
        <taxon>Metazoa</taxon>
        <taxon>Spiralia</taxon>
        <taxon>Lophotrochozoa</taxon>
        <taxon>Mollusca</taxon>
        <taxon>Bivalvia</taxon>
        <taxon>Autobranchia</taxon>
        <taxon>Pteriomorphia</taxon>
        <taxon>Ostreida</taxon>
        <taxon>Ostreoidea</taxon>
        <taxon>Ostreidae</taxon>
        <taxon>Crassostrea</taxon>
    </lineage>
</organism>
<dbReference type="Proteomes" id="UP000694844">
    <property type="component" value="Chromosome 8"/>
</dbReference>
<keyword evidence="1" id="KW-0812">Transmembrane</keyword>
<proteinExistence type="predicted"/>
<evidence type="ECO:0000313" key="3">
    <source>
        <dbReference type="RefSeq" id="XP_022299403.1"/>
    </source>
</evidence>
<protein>
    <submittedName>
        <fullName evidence="3 4">Uncharacterized protein LOC111108120 isoform X2</fullName>
    </submittedName>
</protein>
<sequence length="210" mass="22880">MARSVREIATLVLLVVTFVLWFIAMVTPGWFVFSVETSLTKLEIQMSLFYIKICNNGICASKTYEEFSSYRVNLSIMPEFIELQLEAIAGVILCGICFILMISSSSCSCSKRATTLAVVIGSFIAVVSESILVIRMVDANVKASKILNKAETMLTTINYDMDLNFPYSVLITGVGLVSGVSSFVASIVFRSSLKENSGGQVISMAPVVHP</sequence>
<dbReference type="GeneID" id="111108120"/>
<name>A0A8B8B8C1_CRAVI</name>
<dbReference type="OrthoDB" id="6213664at2759"/>
<reference evidence="3 4" key="1">
    <citation type="submission" date="2025-04" db="UniProtKB">
        <authorList>
            <consortium name="RefSeq"/>
        </authorList>
    </citation>
    <scope>IDENTIFICATION</scope>
    <source>
        <tissue evidence="3 4">Whole sample</tissue>
    </source>
</reference>
<evidence type="ECO:0000313" key="2">
    <source>
        <dbReference type="Proteomes" id="UP000694844"/>
    </source>
</evidence>
<feature type="transmembrane region" description="Helical" evidence="1">
    <location>
        <begin position="83"/>
        <end position="102"/>
    </location>
</feature>
<dbReference type="AlphaFoldDB" id="A0A8B8B8C1"/>
<keyword evidence="2" id="KW-1185">Reference proteome</keyword>
<evidence type="ECO:0000313" key="4">
    <source>
        <dbReference type="RefSeq" id="XP_022299404.1"/>
    </source>
</evidence>
<keyword evidence="1" id="KW-0472">Membrane</keyword>
<gene>
    <name evidence="3 4" type="primary">LOC111108120</name>
</gene>
<keyword evidence="1" id="KW-1133">Transmembrane helix</keyword>
<evidence type="ECO:0000256" key="1">
    <source>
        <dbReference type="SAM" id="Phobius"/>
    </source>
</evidence>
<dbReference type="Gene3D" id="1.20.140.150">
    <property type="match status" value="1"/>
</dbReference>
<feature type="transmembrane region" description="Helical" evidence="1">
    <location>
        <begin position="12"/>
        <end position="33"/>
    </location>
</feature>
<accession>A0A8B8B8C1</accession>